<dbReference type="GO" id="GO:0022857">
    <property type="term" value="F:transmembrane transporter activity"/>
    <property type="evidence" value="ECO:0007669"/>
    <property type="project" value="InterPro"/>
</dbReference>
<keyword evidence="3 6" id="KW-0812">Transmembrane</keyword>
<name>A0A2P6R435_ROSCH</name>
<comment type="caution">
    <text evidence="8">The sequence shown here is derived from an EMBL/GenBank/DDBJ whole genome shotgun (WGS) entry which is preliminary data.</text>
</comment>
<evidence type="ECO:0000256" key="5">
    <source>
        <dbReference type="ARBA" id="ARBA00023136"/>
    </source>
</evidence>
<evidence type="ECO:0000313" key="8">
    <source>
        <dbReference type="EMBL" id="PRQ41200.1"/>
    </source>
</evidence>
<feature type="domain" description="EamA" evidence="7">
    <location>
        <begin position="181"/>
        <end position="316"/>
    </location>
</feature>
<gene>
    <name evidence="8" type="ORF">RchiOBHm_Chr4g0444301</name>
</gene>
<evidence type="ECO:0000256" key="2">
    <source>
        <dbReference type="ARBA" id="ARBA00007635"/>
    </source>
</evidence>
<reference evidence="8 9" key="1">
    <citation type="journal article" date="2018" name="Nat. Genet.">
        <title>The Rosa genome provides new insights in the design of modern roses.</title>
        <authorList>
            <person name="Bendahmane M."/>
        </authorList>
    </citation>
    <scope>NUCLEOTIDE SEQUENCE [LARGE SCALE GENOMIC DNA]</scope>
    <source>
        <strain evidence="9">cv. Old Blush</strain>
    </source>
</reference>
<accession>A0A2P6R435</accession>
<dbReference type="STRING" id="74649.A0A2P6R435"/>
<dbReference type="EMBL" id="PDCK01000042">
    <property type="protein sequence ID" value="PRQ41200.1"/>
    <property type="molecule type" value="Genomic_DNA"/>
</dbReference>
<comment type="similarity">
    <text evidence="2 6">Belongs to the drug/metabolite transporter (DMT) superfamily. Plant drug/metabolite exporter (P-DME) (TC 2.A.7.4) family.</text>
</comment>
<dbReference type="Proteomes" id="UP000238479">
    <property type="component" value="Chromosome 4"/>
</dbReference>
<feature type="transmembrane region" description="Helical" evidence="6">
    <location>
        <begin position="36"/>
        <end position="59"/>
    </location>
</feature>
<feature type="transmembrane region" description="Helical" evidence="6">
    <location>
        <begin position="177"/>
        <end position="197"/>
    </location>
</feature>
<evidence type="ECO:0000256" key="1">
    <source>
        <dbReference type="ARBA" id="ARBA00004141"/>
    </source>
</evidence>
<feature type="transmembrane region" description="Helical" evidence="6">
    <location>
        <begin position="299"/>
        <end position="317"/>
    </location>
</feature>
<feature type="transmembrane region" description="Helical" evidence="6">
    <location>
        <begin position="131"/>
        <end position="151"/>
    </location>
</feature>
<dbReference type="Pfam" id="PF00892">
    <property type="entry name" value="EamA"/>
    <property type="match status" value="2"/>
</dbReference>
<feature type="domain" description="EamA" evidence="7">
    <location>
        <begin position="10"/>
        <end position="149"/>
    </location>
</feature>
<proteinExistence type="inferred from homology"/>
<dbReference type="AlphaFoldDB" id="A0A2P6R435"/>
<feature type="transmembrane region" description="Helical" evidence="6">
    <location>
        <begin position="71"/>
        <end position="93"/>
    </location>
</feature>
<dbReference type="OrthoDB" id="1728340at2759"/>
<dbReference type="Gramene" id="PRQ41200">
    <property type="protein sequence ID" value="PRQ41200"/>
    <property type="gene ID" value="RchiOBHm_Chr4g0444301"/>
</dbReference>
<comment type="subcellular location">
    <subcellularLocation>
        <location evidence="1 6">Membrane</location>
        <topology evidence="1 6">Multi-pass membrane protein</topology>
    </subcellularLocation>
</comment>
<evidence type="ECO:0000256" key="3">
    <source>
        <dbReference type="ARBA" id="ARBA00022692"/>
    </source>
</evidence>
<sequence length="352" mass="38227">MAKIAALPIVGMVLAECAQAGLMIVSKAAMSTGMNNLIFVGYSNALAAFVLLPTSLFFHRSTDRPPITFSILCWFFLLGLLGCIAQLIGYAGINYSSPTLGTAMLNLIPAFTFVLAVIFRMEKIDGRSCSTLAKTLGTIVSISGAFIVTLYRGPPLLMTASVDLLSHNQLFLPQSNWVIGGMLLGFHCVVAAAFLIIQASVLKKYPAELIIVFYYCFFVAIQSVVVLWFVERDLSAWALNPKLRLFAVLYSGVFGSAFQVGVSTWCLNRTGPVFVSMFKPLGIVVAVAIGVIFLGDTFYLGSLIGAIVIVTGFYSVIWGKANEEKMDDDARARSLASKKQRIPLLQNIIEEI</sequence>
<dbReference type="InterPro" id="IPR000620">
    <property type="entry name" value="EamA_dom"/>
</dbReference>
<evidence type="ECO:0000259" key="7">
    <source>
        <dbReference type="Pfam" id="PF00892"/>
    </source>
</evidence>
<dbReference type="SUPFAM" id="SSF103481">
    <property type="entry name" value="Multidrug resistance efflux transporter EmrE"/>
    <property type="match status" value="2"/>
</dbReference>
<dbReference type="GO" id="GO:0016020">
    <property type="term" value="C:membrane"/>
    <property type="evidence" value="ECO:0007669"/>
    <property type="project" value="UniProtKB-SubCell"/>
</dbReference>
<organism evidence="8 9">
    <name type="scientific">Rosa chinensis</name>
    <name type="common">China rose</name>
    <dbReference type="NCBI Taxonomy" id="74649"/>
    <lineage>
        <taxon>Eukaryota</taxon>
        <taxon>Viridiplantae</taxon>
        <taxon>Streptophyta</taxon>
        <taxon>Embryophyta</taxon>
        <taxon>Tracheophyta</taxon>
        <taxon>Spermatophyta</taxon>
        <taxon>Magnoliopsida</taxon>
        <taxon>eudicotyledons</taxon>
        <taxon>Gunneridae</taxon>
        <taxon>Pentapetalae</taxon>
        <taxon>rosids</taxon>
        <taxon>fabids</taxon>
        <taxon>Rosales</taxon>
        <taxon>Rosaceae</taxon>
        <taxon>Rosoideae</taxon>
        <taxon>Rosoideae incertae sedis</taxon>
        <taxon>Rosa</taxon>
    </lineage>
</organism>
<keyword evidence="9" id="KW-1185">Reference proteome</keyword>
<evidence type="ECO:0000313" key="9">
    <source>
        <dbReference type="Proteomes" id="UP000238479"/>
    </source>
</evidence>
<feature type="transmembrane region" description="Helical" evidence="6">
    <location>
        <begin position="209"/>
        <end position="230"/>
    </location>
</feature>
<keyword evidence="5 6" id="KW-0472">Membrane</keyword>
<evidence type="ECO:0000256" key="6">
    <source>
        <dbReference type="RuleBase" id="RU363077"/>
    </source>
</evidence>
<feature type="transmembrane region" description="Helical" evidence="6">
    <location>
        <begin position="99"/>
        <end position="119"/>
    </location>
</feature>
<protein>
    <recommendedName>
        <fullName evidence="6">WAT1-related protein</fullName>
    </recommendedName>
</protein>
<keyword evidence="4 6" id="KW-1133">Transmembrane helix</keyword>
<feature type="transmembrane region" description="Helical" evidence="6">
    <location>
        <begin position="274"/>
        <end position="293"/>
    </location>
</feature>
<dbReference type="InterPro" id="IPR030184">
    <property type="entry name" value="WAT1-related"/>
</dbReference>
<evidence type="ECO:0000256" key="4">
    <source>
        <dbReference type="ARBA" id="ARBA00022989"/>
    </source>
</evidence>
<feature type="transmembrane region" description="Helical" evidence="6">
    <location>
        <begin position="245"/>
        <end position="267"/>
    </location>
</feature>
<dbReference type="PANTHER" id="PTHR31218">
    <property type="entry name" value="WAT1-RELATED PROTEIN"/>
    <property type="match status" value="1"/>
</dbReference>
<dbReference type="InterPro" id="IPR037185">
    <property type="entry name" value="EmrE-like"/>
</dbReference>
<dbReference type="OMA" id="FYSNTIA"/>